<evidence type="ECO:0000256" key="1">
    <source>
        <dbReference type="ARBA" id="ARBA00007768"/>
    </source>
</evidence>
<comment type="caution">
    <text evidence="3">Once thought to be involved in copper homeostasis, experiments in E.coli have shown this is not the case.</text>
</comment>
<keyword evidence="5" id="KW-1185">Reference proteome</keyword>
<dbReference type="FunFam" id="3.20.20.380:FF:000003">
    <property type="entry name" value="Copper homeostasis protein CutC"/>
    <property type="match status" value="1"/>
</dbReference>
<reference evidence="4 5" key="1">
    <citation type="submission" date="2012-06" db="EMBL/GenBank/DDBJ databases">
        <title>Draft Genome Sequence of Lactobacillus pasteurii CRBIP 24.76T.</title>
        <authorList>
            <person name="Cousin S."/>
            <person name="Bouchier C."/>
            <person name="Loux V."/>
            <person name="Ma L."/>
            <person name="Creno S."/>
            <person name="Bizet C."/>
            <person name="Clermont D."/>
        </authorList>
    </citation>
    <scope>NUCLEOTIDE SEQUENCE [LARGE SCALE GENOMIC DNA]</scope>
    <source>
        <strain evidence="5">CRBIP 24.76T</strain>
    </source>
</reference>
<name>I7KL02_9LACO</name>
<dbReference type="OrthoDB" id="9815677at2"/>
<dbReference type="HAMAP" id="MF_00795">
    <property type="entry name" value="CutC"/>
    <property type="match status" value="1"/>
</dbReference>
<gene>
    <name evidence="3" type="primary">cutC</name>
    <name evidence="4" type="ORF">BN53_02355</name>
</gene>
<organism evidence="4 5">
    <name type="scientific">Lactobacillus pasteurii DSM 23907 = CRBIP 24.76</name>
    <dbReference type="NCBI Taxonomy" id="1423790"/>
    <lineage>
        <taxon>Bacteria</taxon>
        <taxon>Bacillati</taxon>
        <taxon>Bacillota</taxon>
        <taxon>Bacilli</taxon>
        <taxon>Lactobacillales</taxon>
        <taxon>Lactobacillaceae</taxon>
        <taxon>Lactobacillus</taxon>
    </lineage>
</organism>
<dbReference type="Gene3D" id="3.20.20.380">
    <property type="entry name" value="Copper homeostasis (CutC) domain"/>
    <property type="match status" value="1"/>
</dbReference>
<comment type="subcellular location">
    <subcellularLocation>
        <location evidence="3">Cytoplasm</location>
    </subcellularLocation>
</comment>
<dbReference type="eggNOG" id="COG3142">
    <property type="taxonomic scope" value="Bacteria"/>
</dbReference>
<dbReference type="EMBL" id="CAKD01000013">
    <property type="protein sequence ID" value="CCI84944.1"/>
    <property type="molecule type" value="Genomic_DNA"/>
</dbReference>
<dbReference type="GO" id="GO:0005737">
    <property type="term" value="C:cytoplasm"/>
    <property type="evidence" value="ECO:0007669"/>
    <property type="project" value="UniProtKB-SubCell"/>
</dbReference>
<sequence>MIKEVCVKNFTDIPRMIDAGANRIELNNDLAAGGTTPSFGVIKQSVKYAHNHNVPVVVMIRPRGGNFVYSDEEFEIMENDLQSAGMQNVDGVAFGCLTADNKLDKPKMVRLCQLARELKLDIVLHMAFDEMTHDDKIESLDWLKSQGVKRILTHGGALNTNILDNADNLRELIAHAKGKIDILPGGGITAENYQEVIAALGVDQVHGTKIVSMK</sequence>
<dbReference type="RefSeq" id="WP_009559499.1">
    <property type="nucleotide sequence ID" value="NZ_AYZN01000002.1"/>
</dbReference>
<comment type="caution">
    <text evidence="4">The sequence shown here is derived from an EMBL/GenBank/DDBJ whole genome shotgun (WGS) entry which is preliminary data.</text>
</comment>
<dbReference type="Pfam" id="PF03932">
    <property type="entry name" value="CutC"/>
    <property type="match status" value="1"/>
</dbReference>
<dbReference type="Proteomes" id="UP000009311">
    <property type="component" value="Unassembled WGS sequence"/>
</dbReference>
<protein>
    <recommendedName>
        <fullName evidence="3">PF03932 family protein CutC</fullName>
    </recommendedName>
</protein>
<comment type="similarity">
    <text evidence="1 3">Belongs to the CutC family.</text>
</comment>
<dbReference type="PANTHER" id="PTHR12598:SF0">
    <property type="entry name" value="COPPER HOMEOSTASIS PROTEIN CUTC HOMOLOG"/>
    <property type="match status" value="1"/>
</dbReference>
<evidence type="ECO:0000256" key="2">
    <source>
        <dbReference type="ARBA" id="ARBA00022490"/>
    </source>
</evidence>
<evidence type="ECO:0000256" key="3">
    <source>
        <dbReference type="HAMAP-Rule" id="MF_00795"/>
    </source>
</evidence>
<evidence type="ECO:0000313" key="5">
    <source>
        <dbReference type="Proteomes" id="UP000009311"/>
    </source>
</evidence>
<dbReference type="InterPro" id="IPR036822">
    <property type="entry name" value="CutC-like_dom_sf"/>
</dbReference>
<dbReference type="STRING" id="1423790.BN53_02355"/>
<dbReference type="GO" id="GO:0005507">
    <property type="term" value="F:copper ion binding"/>
    <property type="evidence" value="ECO:0007669"/>
    <property type="project" value="TreeGrafter"/>
</dbReference>
<dbReference type="InterPro" id="IPR005627">
    <property type="entry name" value="CutC-like"/>
</dbReference>
<accession>I7KL02</accession>
<keyword evidence="2 3" id="KW-0963">Cytoplasm</keyword>
<dbReference type="AlphaFoldDB" id="I7KL02"/>
<evidence type="ECO:0000313" key="4">
    <source>
        <dbReference type="EMBL" id="CCI84944.1"/>
    </source>
</evidence>
<dbReference type="SUPFAM" id="SSF110395">
    <property type="entry name" value="CutC-like"/>
    <property type="match status" value="1"/>
</dbReference>
<dbReference type="PANTHER" id="PTHR12598">
    <property type="entry name" value="COPPER HOMEOSTASIS PROTEIN CUTC"/>
    <property type="match status" value="1"/>
</dbReference>
<proteinExistence type="inferred from homology"/>